<keyword evidence="3" id="KW-0808">Transferase</keyword>
<dbReference type="Gene3D" id="3.40.50.11660">
    <property type="entry name" value="Glycosyl transferase family 10, C-terminal domain"/>
    <property type="match status" value="1"/>
</dbReference>
<evidence type="ECO:0000256" key="1">
    <source>
        <dbReference type="ARBA" id="ARBA00008919"/>
    </source>
</evidence>
<dbReference type="PANTHER" id="PTHR11929:SF194">
    <property type="entry name" value="ALPHA-(1,3)-FUCOSYLTRANSFERASE 10"/>
    <property type="match status" value="1"/>
</dbReference>
<dbReference type="InterPro" id="IPR041058">
    <property type="entry name" value="FucT_N"/>
</dbReference>
<reference evidence="6 7" key="1">
    <citation type="submission" date="2020-08" db="EMBL/GenBank/DDBJ databases">
        <title>Bridging the membrane lipid divide: bacteria of the FCB group superphylum have the potential to synthesize archaeal ether lipids.</title>
        <authorList>
            <person name="Villanueva L."/>
            <person name="Von Meijenfeldt F.A.B."/>
            <person name="Westbye A.B."/>
            <person name="Yadav S."/>
            <person name="Hopmans E.C."/>
            <person name="Dutilh B.E."/>
            <person name="Sinninghe Damste J.S."/>
        </authorList>
    </citation>
    <scope>NUCLEOTIDE SEQUENCE [LARGE SCALE GENOMIC DNA]</scope>
    <source>
        <strain evidence="6">NIOZ-UU36</strain>
    </source>
</reference>
<evidence type="ECO:0000313" key="7">
    <source>
        <dbReference type="Proteomes" id="UP000614469"/>
    </source>
</evidence>
<comment type="similarity">
    <text evidence="1">Belongs to the glycosyltransferase 10 family.</text>
</comment>
<feature type="domain" description="Fucosyltransferase C-terminal" evidence="4">
    <location>
        <begin position="122"/>
        <end position="249"/>
    </location>
</feature>
<evidence type="ECO:0000259" key="4">
    <source>
        <dbReference type="Pfam" id="PF00852"/>
    </source>
</evidence>
<comment type="caution">
    <text evidence="6">The sequence shown here is derived from an EMBL/GenBank/DDBJ whole genome shotgun (WGS) entry which is preliminary data.</text>
</comment>
<dbReference type="InterPro" id="IPR001503">
    <property type="entry name" value="Glyco_trans_10"/>
</dbReference>
<evidence type="ECO:0000259" key="5">
    <source>
        <dbReference type="Pfam" id="PF18025"/>
    </source>
</evidence>
<dbReference type="Pfam" id="PF00852">
    <property type="entry name" value="Glyco_transf_10"/>
    <property type="match status" value="1"/>
</dbReference>
<dbReference type="InterPro" id="IPR055270">
    <property type="entry name" value="Glyco_tran_10_C"/>
</dbReference>
<dbReference type="GO" id="GO:0008417">
    <property type="term" value="F:fucosyltransferase activity"/>
    <property type="evidence" value="ECO:0007669"/>
    <property type="project" value="InterPro"/>
</dbReference>
<dbReference type="EMBL" id="JACNJN010000122">
    <property type="protein sequence ID" value="MBC8335782.1"/>
    <property type="molecule type" value="Genomic_DNA"/>
</dbReference>
<evidence type="ECO:0000256" key="3">
    <source>
        <dbReference type="ARBA" id="ARBA00022679"/>
    </source>
</evidence>
<dbReference type="AlphaFoldDB" id="A0A8J6NMB4"/>
<protein>
    <submittedName>
        <fullName evidence="6">Glycosyltransferase</fullName>
    </submittedName>
</protein>
<dbReference type="GO" id="GO:0016020">
    <property type="term" value="C:membrane"/>
    <property type="evidence" value="ECO:0007669"/>
    <property type="project" value="InterPro"/>
</dbReference>
<organism evidence="6 7">
    <name type="scientific">Candidatus Desulfolinea nitratireducens</name>
    <dbReference type="NCBI Taxonomy" id="2841698"/>
    <lineage>
        <taxon>Bacteria</taxon>
        <taxon>Bacillati</taxon>
        <taxon>Chloroflexota</taxon>
        <taxon>Anaerolineae</taxon>
        <taxon>Anaerolineales</taxon>
        <taxon>Anaerolineales incertae sedis</taxon>
        <taxon>Candidatus Desulfolinea</taxon>
    </lineage>
</organism>
<accession>A0A8J6NMB4</accession>
<name>A0A8J6NMB4_9CHLR</name>
<evidence type="ECO:0000256" key="2">
    <source>
        <dbReference type="ARBA" id="ARBA00022676"/>
    </source>
</evidence>
<gene>
    <name evidence="6" type="ORF">H8E29_10975</name>
</gene>
<feature type="domain" description="Alpha-(1,3)-fucosyltransferase FucT N-terminal" evidence="5">
    <location>
        <begin position="7"/>
        <end position="99"/>
    </location>
</feature>
<dbReference type="PANTHER" id="PTHR11929">
    <property type="entry name" value="ALPHA- 1,3 -FUCOSYLTRANSFERASE"/>
    <property type="match status" value="1"/>
</dbReference>
<dbReference type="Proteomes" id="UP000614469">
    <property type="component" value="Unassembled WGS sequence"/>
</dbReference>
<dbReference type="Pfam" id="PF18025">
    <property type="entry name" value="FucT_N"/>
    <property type="match status" value="1"/>
</dbReference>
<proteinExistence type="inferred from homology"/>
<sequence length="332" mass="39951">MKPKIKISFDDFWHSKKLEHIAENPIYRLLSKRFDLELSDTPDFLIYSSFGINFLKYKCVRIFYAGENVRPNFDECDYAFSFDYPVTERNYRLPLYKLYLDDFEKLKNRHTNIGRIMDENRKFCNFLYSNVWAQERVDFFLKLQKYKQVDSGGKVLNNLGHFVDDKLAFLSRYKFTIAFESWSYPGYTTEKIMHPFIVNSIPIYWGNPLVARDFNPRAFINCHDYQSFDEVVERIIEIDNNDDLYKEYLNEPVFLGNVENEYVNEENILDRFEEIFANKNIPLVAKSTDLFNYYLHLAYIKLSARPRALARQIWSKYRLNRYELRQNKTVNT</sequence>
<dbReference type="InterPro" id="IPR038577">
    <property type="entry name" value="GT10-like_C_sf"/>
</dbReference>
<dbReference type="SUPFAM" id="SSF53756">
    <property type="entry name" value="UDP-Glycosyltransferase/glycogen phosphorylase"/>
    <property type="match status" value="1"/>
</dbReference>
<keyword evidence="2" id="KW-0328">Glycosyltransferase</keyword>
<evidence type="ECO:0000313" key="6">
    <source>
        <dbReference type="EMBL" id="MBC8335782.1"/>
    </source>
</evidence>